<keyword evidence="6 13" id="KW-0547">Nucleotide-binding</keyword>
<keyword evidence="11 15" id="KW-0472">Membrane</keyword>
<dbReference type="PANTHER" id="PTHR22683:SF41">
    <property type="entry name" value="DNA TRANSLOCASE FTSK"/>
    <property type="match status" value="1"/>
</dbReference>
<dbReference type="InterPro" id="IPR018541">
    <property type="entry name" value="Ftsk_gamma"/>
</dbReference>
<dbReference type="PANTHER" id="PTHR22683">
    <property type="entry name" value="SPORULATION PROTEIN RELATED"/>
    <property type="match status" value="1"/>
</dbReference>
<comment type="subcellular location">
    <subcellularLocation>
        <location evidence="1">Cell membrane</location>
        <topology evidence="1">Multi-pass membrane protein</topology>
    </subcellularLocation>
</comment>
<dbReference type="InterPro" id="IPR027417">
    <property type="entry name" value="P-loop_NTPase"/>
</dbReference>
<dbReference type="SUPFAM" id="SSF52540">
    <property type="entry name" value="P-loop containing nucleoside triphosphate hydrolases"/>
    <property type="match status" value="1"/>
</dbReference>
<dbReference type="Pfam" id="PF17854">
    <property type="entry name" value="FtsK_alpha"/>
    <property type="match status" value="1"/>
</dbReference>
<evidence type="ECO:0000256" key="2">
    <source>
        <dbReference type="ARBA" id="ARBA00006474"/>
    </source>
</evidence>
<evidence type="ECO:0000256" key="1">
    <source>
        <dbReference type="ARBA" id="ARBA00004651"/>
    </source>
</evidence>
<evidence type="ECO:0000256" key="6">
    <source>
        <dbReference type="ARBA" id="ARBA00022741"/>
    </source>
</evidence>
<feature type="transmembrane region" description="Helical" evidence="15">
    <location>
        <begin position="101"/>
        <end position="126"/>
    </location>
</feature>
<dbReference type="Pfam" id="PF09397">
    <property type="entry name" value="FtsK_gamma"/>
    <property type="match status" value="1"/>
</dbReference>
<comment type="caution">
    <text evidence="17">The sequence shown here is derived from an EMBL/GenBank/DDBJ whole genome shotgun (WGS) entry which is preliminary data.</text>
</comment>
<name>A0A1G2PSG8_9BACT</name>
<evidence type="ECO:0000256" key="5">
    <source>
        <dbReference type="ARBA" id="ARBA00022692"/>
    </source>
</evidence>
<dbReference type="Proteomes" id="UP000178646">
    <property type="component" value="Unassembled WGS sequence"/>
</dbReference>
<keyword evidence="12" id="KW-0131">Cell cycle</keyword>
<comment type="similarity">
    <text evidence="2">Belongs to the FtsK/SpoIIIE/SftA family.</text>
</comment>
<sequence length="742" mass="81788">MSKKNKKKFPEIDNEPPKRKLRPPKIRALGELRSETKHSIFAIGAFVLGLVFVLSYFDKAGVAGTVINKIFGSLFGNGYLLAPFLFFFAAFSFFRSIKPNLVAHAIVGTTLFLISSLGAMTVVWGGKTGGYIGYFVSLPLLRFFDFSVSLIALVGIAIISILIMLNAPLAIKSLWRKNKEEKEVEVHINQMNSVDDEKTNKEEREKTEEKIKKETGGKKEGSGTKKEEDDLPEMKMDFKKGRSNFVSPPLSLLEGDRGKSSSGDIKANANIIKRTLQNFGIDVEMGEINIGPSVTQYTLKPAEGVKLSRIIGLQSDLSLALAAHPLRIEAPIPGRSLVGIEMPNSAKTTLGLASLFKEEGYAKSDLPLLVSLGRDVAGKALFANVAKMPHLLVAGATGSGKSIYIHSFITSLLYRNPPEALRFIMIDPKRVELTVYNDIPHMLTPTIIETKKAIITLKWLAKEMERRYGVLLSAGVRDILSYHKEKKESNPPMPFLIVIIDELADLMSTYPREVEASVVRLAQMSRAVGIHLILSTQRPSVEVITGLIKANITSRIALQVASQIDSRTIIDMAGAEKLLGHGDMLYLAGDTGKPRRIQGPYISEQEVKKVVNYIADQYKNVDFEDMGPALEQSGGIAKSQDALEINFDEAEDELDDELYEEARQTVIEAGKASTSYLQRKLKIGYARAARLVDMLEERGVVGQGEGAKARQVLVVNESHLPENNLEEEADKLLESAGEEINK</sequence>
<keyword evidence="9 15" id="KW-1133">Transmembrane helix</keyword>
<dbReference type="InterPro" id="IPR036388">
    <property type="entry name" value="WH-like_DNA-bd_sf"/>
</dbReference>
<keyword evidence="8 13" id="KW-0067">ATP-binding</keyword>
<dbReference type="InterPro" id="IPR036259">
    <property type="entry name" value="MFS_trans_sf"/>
</dbReference>
<gene>
    <name evidence="17" type="ORF">A2W59_01835</name>
</gene>
<dbReference type="SUPFAM" id="SSF103473">
    <property type="entry name" value="MFS general substrate transporter"/>
    <property type="match status" value="1"/>
</dbReference>
<dbReference type="SMART" id="SM00843">
    <property type="entry name" value="Ftsk_gamma"/>
    <property type="match status" value="1"/>
</dbReference>
<evidence type="ECO:0000256" key="14">
    <source>
        <dbReference type="SAM" id="MobiDB-lite"/>
    </source>
</evidence>
<keyword evidence="3" id="KW-1003">Cell membrane</keyword>
<dbReference type="GO" id="GO:0051301">
    <property type="term" value="P:cell division"/>
    <property type="evidence" value="ECO:0007669"/>
    <property type="project" value="UniProtKB-KW"/>
</dbReference>
<dbReference type="GO" id="GO:0007059">
    <property type="term" value="P:chromosome segregation"/>
    <property type="evidence" value="ECO:0007669"/>
    <property type="project" value="UniProtKB-KW"/>
</dbReference>
<keyword evidence="7" id="KW-0159">Chromosome partition</keyword>
<keyword evidence="4" id="KW-0132">Cell division</keyword>
<dbReference type="EMBL" id="MHSU01000005">
    <property type="protein sequence ID" value="OHA51274.1"/>
    <property type="molecule type" value="Genomic_DNA"/>
</dbReference>
<dbReference type="GO" id="GO:0005886">
    <property type="term" value="C:plasma membrane"/>
    <property type="evidence" value="ECO:0007669"/>
    <property type="project" value="UniProtKB-SubCell"/>
</dbReference>
<dbReference type="Gene3D" id="1.10.10.10">
    <property type="entry name" value="Winged helix-like DNA-binding domain superfamily/Winged helix DNA-binding domain"/>
    <property type="match status" value="1"/>
</dbReference>
<keyword evidence="10" id="KW-0238">DNA-binding</keyword>
<dbReference type="InterPro" id="IPR036390">
    <property type="entry name" value="WH_DNA-bd_sf"/>
</dbReference>
<evidence type="ECO:0000313" key="18">
    <source>
        <dbReference type="Proteomes" id="UP000178646"/>
    </source>
</evidence>
<feature type="region of interest" description="Disordered" evidence="14">
    <location>
        <begin position="187"/>
        <end position="233"/>
    </location>
</feature>
<feature type="region of interest" description="Disordered" evidence="14">
    <location>
        <begin position="1"/>
        <end position="22"/>
    </location>
</feature>
<dbReference type="InterPro" id="IPR002543">
    <property type="entry name" value="FtsK_dom"/>
</dbReference>
<evidence type="ECO:0000256" key="12">
    <source>
        <dbReference type="ARBA" id="ARBA00023306"/>
    </source>
</evidence>
<evidence type="ECO:0000256" key="3">
    <source>
        <dbReference type="ARBA" id="ARBA00022475"/>
    </source>
</evidence>
<feature type="domain" description="FtsK" evidence="16">
    <location>
        <begin position="378"/>
        <end position="567"/>
    </location>
</feature>
<dbReference type="AlphaFoldDB" id="A0A1G2PSG8"/>
<evidence type="ECO:0000256" key="8">
    <source>
        <dbReference type="ARBA" id="ARBA00022840"/>
    </source>
</evidence>
<protein>
    <recommendedName>
        <fullName evidence="16">FtsK domain-containing protein</fullName>
    </recommendedName>
</protein>
<dbReference type="Pfam" id="PF01580">
    <property type="entry name" value="FtsK_SpoIIIE"/>
    <property type="match status" value="1"/>
</dbReference>
<evidence type="ECO:0000256" key="9">
    <source>
        <dbReference type="ARBA" id="ARBA00022989"/>
    </source>
</evidence>
<evidence type="ECO:0000256" key="15">
    <source>
        <dbReference type="SAM" id="Phobius"/>
    </source>
</evidence>
<proteinExistence type="inferred from homology"/>
<feature type="transmembrane region" description="Helical" evidence="15">
    <location>
        <begin position="77"/>
        <end position="94"/>
    </location>
</feature>
<feature type="region of interest" description="Disordered" evidence="14">
    <location>
        <begin position="719"/>
        <end position="742"/>
    </location>
</feature>
<dbReference type="Gene3D" id="3.30.980.40">
    <property type="match status" value="1"/>
</dbReference>
<organism evidence="17 18">
    <name type="scientific">Candidatus Terrybacteria bacterium RIFCSPHIGHO2_02_41_19</name>
    <dbReference type="NCBI Taxonomy" id="1802364"/>
    <lineage>
        <taxon>Bacteria</taxon>
        <taxon>Candidatus Terryibacteriota</taxon>
    </lineage>
</organism>
<dbReference type="CDD" id="cd01127">
    <property type="entry name" value="TrwB_TraG_TraD_VirD4"/>
    <property type="match status" value="1"/>
</dbReference>
<feature type="transmembrane region" description="Helical" evidence="15">
    <location>
        <begin position="146"/>
        <end position="169"/>
    </location>
</feature>
<feature type="transmembrane region" description="Helical" evidence="15">
    <location>
        <begin position="39"/>
        <end position="57"/>
    </location>
</feature>
<dbReference type="GO" id="GO:0003677">
    <property type="term" value="F:DNA binding"/>
    <property type="evidence" value="ECO:0007669"/>
    <property type="project" value="UniProtKB-KW"/>
</dbReference>
<keyword evidence="5 15" id="KW-0812">Transmembrane</keyword>
<reference evidence="17 18" key="1">
    <citation type="journal article" date="2016" name="Nat. Commun.">
        <title>Thousands of microbial genomes shed light on interconnected biogeochemical processes in an aquifer system.</title>
        <authorList>
            <person name="Anantharaman K."/>
            <person name="Brown C.T."/>
            <person name="Hug L.A."/>
            <person name="Sharon I."/>
            <person name="Castelle C.J."/>
            <person name="Probst A.J."/>
            <person name="Thomas B.C."/>
            <person name="Singh A."/>
            <person name="Wilkins M.J."/>
            <person name="Karaoz U."/>
            <person name="Brodie E.L."/>
            <person name="Williams K.H."/>
            <person name="Hubbard S.S."/>
            <person name="Banfield J.F."/>
        </authorList>
    </citation>
    <scope>NUCLEOTIDE SEQUENCE [LARGE SCALE GENOMIC DNA]</scope>
</reference>
<evidence type="ECO:0000256" key="11">
    <source>
        <dbReference type="ARBA" id="ARBA00023136"/>
    </source>
</evidence>
<feature type="compositionally biased region" description="Basic and acidic residues" evidence="14">
    <location>
        <begin position="8"/>
        <end position="18"/>
    </location>
</feature>
<evidence type="ECO:0000256" key="4">
    <source>
        <dbReference type="ARBA" id="ARBA00022618"/>
    </source>
</evidence>
<dbReference type="GO" id="GO:0005524">
    <property type="term" value="F:ATP binding"/>
    <property type="evidence" value="ECO:0007669"/>
    <property type="project" value="UniProtKB-UniRule"/>
</dbReference>
<dbReference type="Gene3D" id="3.40.50.300">
    <property type="entry name" value="P-loop containing nucleotide triphosphate hydrolases"/>
    <property type="match status" value="1"/>
</dbReference>
<dbReference type="Pfam" id="PF13491">
    <property type="entry name" value="FtsK_4TM"/>
    <property type="match status" value="1"/>
</dbReference>
<dbReference type="PROSITE" id="PS50901">
    <property type="entry name" value="FTSK"/>
    <property type="match status" value="1"/>
</dbReference>
<dbReference type="InterPro" id="IPR025199">
    <property type="entry name" value="FtsK_4TM"/>
</dbReference>
<dbReference type="InterPro" id="IPR050206">
    <property type="entry name" value="FtsK/SpoIIIE/SftA"/>
</dbReference>
<dbReference type="InterPro" id="IPR041027">
    <property type="entry name" value="FtsK_alpha"/>
</dbReference>
<feature type="compositionally biased region" description="Basic and acidic residues" evidence="14">
    <location>
        <begin position="195"/>
        <end position="233"/>
    </location>
</feature>
<evidence type="ECO:0000256" key="10">
    <source>
        <dbReference type="ARBA" id="ARBA00023125"/>
    </source>
</evidence>
<feature type="binding site" evidence="13">
    <location>
        <begin position="395"/>
        <end position="402"/>
    </location>
    <ligand>
        <name>ATP</name>
        <dbReference type="ChEBI" id="CHEBI:30616"/>
    </ligand>
</feature>
<evidence type="ECO:0000259" key="16">
    <source>
        <dbReference type="PROSITE" id="PS50901"/>
    </source>
</evidence>
<evidence type="ECO:0000313" key="17">
    <source>
        <dbReference type="EMBL" id="OHA51274.1"/>
    </source>
</evidence>
<evidence type="ECO:0000256" key="13">
    <source>
        <dbReference type="PROSITE-ProRule" id="PRU00289"/>
    </source>
</evidence>
<evidence type="ECO:0000256" key="7">
    <source>
        <dbReference type="ARBA" id="ARBA00022829"/>
    </source>
</evidence>
<accession>A0A1G2PSG8</accession>
<dbReference type="SUPFAM" id="SSF46785">
    <property type="entry name" value="Winged helix' DNA-binding domain"/>
    <property type="match status" value="1"/>
</dbReference>